<reference evidence="2" key="1">
    <citation type="submission" date="2013-01" db="EMBL/GenBank/DDBJ databases">
        <title>Draft Genome Sequence of a Mulberry Tree, Morus notabilis C.K. Schneid.</title>
        <authorList>
            <person name="He N."/>
            <person name="Zhao S."/>
        </authorList>
    </citation>
    <scope>NUCLEOTIDE SEQUENCE</scope>
</reference>
<name>W9R1R4_9ROSA</name>
<keyword evidence="2" id="KW-1185">Reference proteome</keyword>
<sequence length="73" mass="8122">MKLVFTIHKDAIVKDSTILARVLDNTSSHDAVKFIMYNDTLGHTTMEQREADESLAAVATTITLEEVTSKRAK</sequence>
<gene>
    <name evidence="1" type="ORF">L484_013113</name>
</gene>
<evidence type="ECO:0000313" key="1">
    <source>
        <dbReference type="EMBL" id="EXB64102.1"/>
    </source>
</evidence>
<accession>W9R1R4</accession>
<dbReference type="AlphaFoldDB" id="W9R1R4"/>
<dbReference type="STRING" id="981085.W9R1R4"/>
<organism evidence="1 2">
    <name type="scientific">Morus notabilis</name>
    <dbReference type="NCBI Taxonomy" id="981085"/>
    <lineage>
        <taxon>Eukaryota</taxon>
        <taxon>Viridiplantae</taxon>
        <taxon>Streptophyta</taxon>
        <taxon>Embryophyta</taxon>
        <taxon>Tracheophyta</taxon>
        <taxon>Spermatophyta</taxon>
        <taxon>Magnoliopsida</taxon>
        <taxon>eudicotyledons</taxon>
        <taxon>Gunneridae</taxon>
        <taxon>Pentapetalae</taxon>
        <taxon>rosids</taxon>
        <taxon>fabids</taxon>
        <taxon>Rosales</taxon>
        <taxon>Moraceae</taxon>
        <taxon>Moreae</taxon>
        <taxon>Morus</taxon>
    </lineage>
</organism>
<proteinExistence type="predicted"/>
<protein>
    <submittedName>
        <fullName evidence="1">Uncharacterized protein</fullName>
    </submittedName>
</protein>
<evidence type="ECO:0000313" key="2">
    <source>
        <dbReference type="Proteomes" id="UP000030645"/>
    </source>
</evidence>
<dbReference type="Proteomes" id="UP000030645">
    <property type="component" value="Unassembled WGS sequence"/>
</dbReference>
<dbReference type="eggNOG" id="KOG0959">
    <property type="taxonomic scope" value="Eukaryota"/>
</dbReference>
<dbReference type="EMBL" id="KE344494">
    <property type="protein sequence ID" value="EXB64102.1"/>
    <property type="molecule type" value="Genomic_DNA"/>
</dbReference>